<comment type="caution">
    <text evidence="13">The sequence shown here is derived from an EMBL/GenBank/DDBJ whole genome shotgun (WGS) entry which is preliminary data.</text>
</comment>
<dbReference type="GO" id="GO:0043211">
    <property type="term" value="F:ABC-type carbohydrate transporter activity"/>
    <property type="evidence" value="ECO:0007669"/>
    <property type="project" value="UniProtKB-UniRule"/>
</dbReference>
<feature type="domain" description="ABC transporter" evidence="12">
    <location>
        <begin position="246"/>
        <end position="488"/>
    </location>
</feature>
<comment type="function">
    <text evidence="11">Part of an ABC transporter complex involved in carbohydrate import. Could be involved in ribose, galactose and/or methyl galactoside import. Responsible for energy coupling to the transport system.</text>
</comment>
<evidence type="ECO:0000256" key="3">
    <source>
        <dbReference type="ARBA" id="ARBA00022448"/>
    </source>
</evidence>
<evidence type="ECO:0000256" key="9">
    <source>
        <dbReference type="ARBA" id="ARBA00022967"/>
    </source>
</evidence>
<keyword evidence="6" id="KW-0677">Repeat</keyword>
<dbReference type="CDD" id="cd03216">
    <property type="entry name" value="ABC_Carb_Monos_I"/>
    <property type="match status" value="1"/>
</dbReference>
<organism evidence="13 14">
    <name type="scientific">Anaeromicrobium sediminis</name>
    <dbReference type="NCBI Taxonomy" id="1478221"/>
    <lineage>
        <taxon>Bacteria</taxon>
        <taxon>Bacillati</taxon>
        <taxon>Bacillota</taxon>
        <taxon>Clostridia</taxon>
        <taxon>Peptostreptococcales</taxon>
        <taxon>Thermotaleaceae</taxon>
        <taxon>Anaeromicrobium</taxon>
    </lineage>
</organism>
<dbReference type="InterPro" id="IPR003593">
    <property type="entry name" value="AAA+_ATPase"/>
</dbReference>
<proteinExistence type="inferred from homology"/>
<comment type="subcellular location">
    <subcellularLocation>
        <location evidence="2">Cell inner membrane</location>
    </subcellularLocation>
    <subcellularLocation>
        <location evidence="1 11">Cell membrane</location>
        <topology evidence="1 11">Peripheral membrane protein</topology>
    </subcellularLocation>
</comment>
<dbReference type="OrthoDB" id="9771863at2"/>
<evidence type="ECO:0000256" key="11">
    <source>
        <dbReference type="RuleBase" id="RU367029"/>
    </source>
</evidence>
<evidence type="ECO:0000256" key="2">
    <source>
        <dbReference type="ARBA" id="ARBA00004533"/>
    </source>
</evidence>
<dbReference type="InterPro" id="IPR027417">
    <property type="entry name" value="P-loop_NTPase"/>
</dbReference>
<dbReference type="InterPro" id="IPR050107">
    <property type="entry name" value="ABC_carbohydrate_import_ATPase"/>
</dbReference>
<dbReference type="GO" id="GO:0005886">
    <property type="term" value="C:plasma membrane"/>
    <property type="evidence" value="ECO:0007669"/>
    <property type="project" value="UniProtKB-SubCell"/>
</dbReference>
<dbReference type="CDD" id="cd03215">
    <property type="entry name" value="ABC_Carb_Monos_II"/>
    <property type="match status" value="1"/>
</dbReference>
<keyword evidence="5 11" id="KW-0762">Sugar transport</keyword>
<evidence type="ECO:0000259" key="12">
    <source>
        <dbReference type="PROSITE" id="PS50893"/>
    </source>
</evidence>
<dbReference type="AlphaFoldDB" id="A0A267MFL7"/>
<dbReference type="FunFam" id="3.40.50.300:FF:000126">
    <property type="entry name" value="Galactose/methyl galactoside import ATP-binding protein MglA"/>
    <property type="match status" value="1"/>
</dbReference>
<dbReference type="SMART" id="SM00382">
    <property type="entry name" value="AAA"/>
    <property type="match status" value="2"/>
</dbReference>
<sequence>MRNIVKEFPGVKALDGVNLKVRKGTVHALMGENGAGKSTLMKILMGIYEPNGGEVIFKGKQLVCKGTKAAIESGISMIHQELSPIPDMTVAENIYLGREPVKGFIVDEKELYRKTEELFKELDIKIDVTSKMRDLSTAYTQMVEIAKAISYNADLIIMDEPTSAITEKEVDHLFTIINKLRDKGVAIIYITHKMEEVFQITDEVTVLRDGQYVGTELAENIDNNKLIEMMVGRELKEMFPKTIVDIKEEILAIKDFTLEGKFQNVSFNVRKGEILGLAGLMGAGRSEVVESLFGINLPDSGEVYINGKKVNIKSPADAIKNGIGLLTEDRKLTGCFLPLALTDNMIMPIVDDYTNGLLISDKKVNDDCQEQRISLNVKTPNLEQIIGNLSGGNQQKVLLARWMLTSPDILIVDEPTRGIDVGAKSEIHKLMCKLAGMGKAIIMISSEMPEVLGMSDRVVVMHEGKKTGELMREEATQEKVMELATGIVSAK</sequence>
<dbReference type="Pfam" id="PF00005">
    <property type="entry name" value="ABC_tran"/>
    <property type="match status" value="2"/>
</dbReference>
<protein>
    <recommendedName>
        <fullName evidence="11">Ribose/galactose/methyl galactoside import ATP-binding protein</fullName>
        <ecNumber evidence="11">7.5.2.11</ecNumber>
    </recommendedName>
</protein>
<dbReference type="PANTHER" id="PTHR43790:SF7">
    <property type="entry name" value="GALACTOSE_METHYL GALACTOSIDE IMPORT ATP-BINDING PROTEIN MGLA"/>
    <property type="match status" value="1"/>
</dbReference>
<keyword evidence="14" id="KW-1185">Reference proteome</keyword>
<keyword evidence="9 11" id="KW-1278">Translocase</keyword>
<gene>
    <name evidence="13" type="ORF">CCE28_16500</name>
</gene>
<dbReference type="GO" id="GO:0005524">
    <property type="term" value="F:ATP binding"/>
    <property type="evidence" value="ECO:0007669"/>
    <property type="project" value="UniProtKB-UniRule"/>
</dbReference>
<evidence type="ECO:0000256" key="4">
    <source>
        <dbReference type="ARBA" id="ARBA00022475"/>
    </source>
</evidence>
<evidence type="ECO:0000256" key="5">
    <source>
        <dbReference type="ARBA" id="ARBA00022597"/>
    </source>
</evidence>
<dbReference type="GO" id="GO:0015749">
    <property type="term" value="P:monosaccharide transmembrane transport"/>
    <property type="evidence" value="ECO:0007669"/>
    <property type="project" value="UniProtKB-ARBA"/>
</dbReference>
<keyword evidence="7 11" id="KW-0547">Nucleotide-binding</keyword>
<accession>A0A267MFL7</accession>
<dbReference type="Gene3D" id="3.40.50.300">
    <property type="entry name" value="P-loop containing nucleotide triphosphate hydrolases"/>
    <property type="match status" value="2"/>
</dbReference>
<evidence type="ECO:0000256" key="7">
    <source>
        <dbReference type="ARBA" id="ARBA00022741"/>
    </source>
</evidence>
<dbReference type="EMBL" id="NIBG01000018">
    <property type="protein sequence ID" value="PAB58257.1"/>
    <property type="molecule type" value="Genomic_DNA"/>
</dbReference>
<keyword evidence="3 11" id="KW-0813">Transport</keyword>
<keyword evidence="4 11" id="KW-1003">Cell membrane</keyword>
<dbReference type="Proteomes" id="UP000216024">
    <property type="component" value="Unassembled WGS sequence"/>
</dbReference>
<name>A0A267MFL7_9FIRM</name>
<dbReference type="InterPro" id="IPR017871">
    <property type="entry name" value="ABC_transporter-like_CS"/>
</dbReference>
<evidence type="ECO:0000256" key="10">
    <source>
        <dbReference type="ARBA" id="ARBA00023136"/>
    </source>
</evidence>
<keyword evidence="10 11" id="KW-0472">Membrane</keyword>
<keyword evidence="8 11" id="KW-0067">ATP-binding</keyword>
<dbReference type="EC" id="7.5.2.11" evidence="11"/>
<evidence type="ECO:0000256" key="1">
    <source>
        <dbReference type="ARBA" id="ARBA00004202"/>
    </source>
</evidence>
<evidence type="ECO:0000256" key="6">
    <source>
        <dbReference type="ARBA" id="ARBA00022737"/>
    </source>
</evidence>
<dbReference type="FunFam" id="3.40.50.300:FF:000127">
    <property type="entry name" value="Ribose import ATP-binding protein RbsA"/>
    <property type="match status" value="1"/>
</dbReference>
<comment type="similarity">
    <text evidence="11">Belongs to the ABC transporter superfamily.</text>
</comment>
<feature type="domain" description="ABC transporter" evidence="12">
    <location>
        <begin position="1"/>
        <end position="234"/>
    </location>
</feature>
<dbReference type="PROSITE" id="PS00211">
    <property type="entry name" value="ABC_TRANSPORTER_1"/>
    <property type="match status" value="1"/>
</dbReference>
<dbReference type="InterPro" id="IPR003439">
    <property type="entry name" value="ABC_transporter-like_ATP-bd"/>
</dbReference>
<dbReference type="SUPFAM" id="SSF52540">
    <property type="entry name" value="P-loop containing nucleoside triphosphate hydrolases"/>
    <property type="match status" value="2"/>
</dbReference>
<reference evidence="13 14" key="1">
    <citation type="submission" date="2017-06" db="EMBL/GenBank/DDBJ databases">
        <title>Draft genome sequence of anaerobic fermentative bacterium Anaeromicrobium sediminis DY2726D isolated from West Pacific Ocean sediments.</title>
        <authorList>
            <person name="Zeng X."/>
        </authorList>
    </citation>
    <scope>NUCLEOTIDE SEQUENCE [LARGE SCALE GENOMIC DNA]</scope>
    <source>
        <strain evidence="13 14">DY2726D</strain>
    </source>
</reference>
<evidence type="ECO:0000313" key="14">
    <source>
        <dbReference type="Proteomes" id="UP000216024"/>
    </source>
</evidence>
<evidence type="ECO:0000313" key="13">
    <source>
        <dbReference type="EMBL" id="PAB58257.1"/>
    </source>
</evidence>
<dbReference type="PROSITE" id="PS50893">
    <property type="entry name" value="ABC_TRANSPORTER_2"/>
    <property type="match status" value="2"/>
</dbReference>
<comment type="catalytic activity">
    <reaction evidence="11">
        <text>D-galactose(out) + ATP + H2O = D-galactose(in) + ADP + phosphate + H(+)</text>
        <dbReference type="Rhea" id="RHEA:60156"/>
        <dbReference type="ChEBI" id="CHEBI:4139"/>
        <dbReference type="ChEBI" id="CHEBI:15377"/>
        <dbReference type="ChEBI" id="CHEBI:15378"/>
        <dbReference type="ChEBI" id="CHEBI:30616"/>
        <dbReference type="ChEBI" id="CHEBI:43474"/>
        <dbReference type="ChEBI" id="CHEBI:456216"/>
        <dbReference type="EC" id="7.5.2.11"/>
    </reaction>
</comment>
<evidence type="ECO:0000256" key="8">
    <source>
        <dbReference type="ARBA" id="ARBA00022840"/>
    </source>
</evidence>
<dbReference type="GO" id="GO:0016887">
    <property type="term" value="F:ATP hydrolysis activity"/>
    <property type="evidence" value="ECO:0007669"/>
    <property type="project" value="InterPro"/>
</dbReference>
<dbReference type="PANTHER" id="PTHR43790">
    <property type="entry name" value="CARBOHYDRATE TRANSPORT ATP-BINDING PROTEIN MG119-RELATED"/>
    <property type="match status" value="1"/>
</dbReference>